<evidence type="ECO:0000256" key="7">
    <source>
        <dbReference type="ARBA" id="ARBA00023204"/>
    </source>
</evidence>
<evidence type="ECO:0000256" key="3">
    <source>
        <dbReference type="ARBA" id="ARBA00022490"/>
    </source>
</evidence>
<proteinExistence type="inferred from homology"/>
<keyword evidence="3 9" id="KW-0963">Cytoplasm</keyword>
<sequence>MNRKIYLTSYQSPCGTLELGSCDGRLCLCDWTARQRHTDIVIRIAKGLGCGTESGVSACTEETIKQLDDYFSGKRTEFDIPLLFVGTPFQKEVWRHLLDIPYATTESYSSLSLRVGNPTAVRAVANANGANAISIFVPCHRVIGSSGSLTGYAGGLAAKQFLLDLEQKTPG</sequence>
<evidence type="ECO:0000256" key="6">
    <source>
        <dbReference type="ARBA" id="ARBA00022763"/>
    </source>
</evidence>
<comment type="miscellaneous">
    <text evidence="9">This enzyme catalyzes only one turnover and therefore is not strictly catalytic. According to one definition, an enzyme is a biocatalyst that acts repeatedly and over many reaction cycles.</text>
</comment>
<dbReference type="EMBL" id="CP039396">
    <property type="protein sequence ID" value="QCD41421.1"/>
    <property type="molecule type" value="Genomic_DNA"/>
</dbReference>
<dbReference type="InterPro" id="IPR008332">
    <property type="entry name" value="MethylG_MeTrfase_N"/>
</dbReference>
<dbReference type="Gene3D" id="3.30.160.70">
    <property type="entry name" value="Methylated DNA-protein cysteine methyltransferase domain"/>
    <property type="match status" value="1"/>
</dbReference>
<evidence type="ECO:0000259" key="11">
    <source>
        <dbReference type="Pfam" id="PF02870"/>
    </source>
</evidence>
<evidence type="ECO:0000256" key="5">
    <source>
        <dbReference type="ARBA" id="ARBA00022679"/>
    </source>
</evidence>
<dbReference type="AlphaFoldDB" id="A0A4P7W0N7"/>
<evidence type="ECO:0000256" key="9">
    <source>
        <dbReference type="HAMAP-Rule" id="MF_00772"/>
    </source>
</evidence>
<dbReference type="InterPro" id="IPR023546">
    <property type="entry name" value="MGMT"/>
</dbReference>
<feature type="domain" description="Methylated-DNA-[protein]-cysteine S-methyltransferase DNA binding" evidence="10">
    <location>
        <begin position="88"/>
        <end position="167"/>
    </location>
</feature>
<evidence type="ECO:0000256" key="4">
    <source>
        <dbReference type="ARBA" id="ARBA00022603"/>
    </source>
</evidence>
<dbReference type="PROSITE" id="PS00374">
    <property type="entry name" value="MGMT"/>
    <property type="match status" value="1"/>
</dbReference>
<dbReference type="GO" id="GO:0032259">
    <property type="term" value="P:methylation"/>
    <property type="evidence" value="ECO:0007669"/>
    <property type="project" value="UniProtKB-KW"/>
</dbReference>
<dbReference type="Pfam" id="PF01035">
    <property type="entry name" value="DNA_binding_1"/>
    <property type="match status" value="1"/>
</dbReference>
<keyword evidence="5 9" id="KW-0808">Transferase</keyword>
<dbReference type="InterPro" id="IPR036388">
    <property type="entry name" value="WH-like_DNA-bd_sf"/>
</dbReference>
<dbReference type="GO" id="GO:0003908">
    <property type="term" value="F:methylated-DNA-[protein]-cysteine S-methyltransferase activity"/>
    <property type="evidence" value="ECO:0007669"/>
    <property type="project" value="UniProtKB-UniRule"/>
</dbReference>
<comment type="similarity">
    <text evidence="2 9">Belongs to the MGMT family.</text>
</comment>
<name>A0A4P7W0N7_9BACT</name>
<dbReference type="CDD" id="cd06445">
    <property type="entry name" value="ATase"/>
    <property type="match status" value="1"/>
</dbReference>
<dbReference type="FunFam" id="1.10.10.10:FF:000214">
    <property type="entry name" value="Methylated-DNA--protein-cysteine methyltransferase"/>
    <property type="match status" value="1"/>
</dbReference>
<feature type="domain" description="Methylguanine DNA methyltransferase ribonuclease-like" evidence="11">
    <location>
        <begin position="5"/>
        <end position="82"/>
    </location>
</feature>
<comment type="subcellular location">
    <subcellularLocation>
        <location evidence="9">Cytoplasm</location>
    </subcellularLocation>
</comment>
<dbReference type="SUPFAM" id="SSF46767">
    <property type="entry name" value="Methylated DNA-protein cysteine methyltransferase, C-terminal domain"/>
    <property type="match status" value="1"/>
</dbReference>
<dbReference type="KEGG" id="ddb:E7747_03295"/>
<dbReference type="HAMAP" id="MF_00772">
    <property type="entry name" value="OGT"/>
    <property type="match status" value="1"/>
</dbReference>
<keyword evidence="6 9" id="KW-0227">DNA damage</keyword>
<dbReference type="Pfam" id="PF02870">
    <property type="entry name" value="Methyltransf_1N"/>
    <property type="match status" value="1"/>
</dbReference>
<comment type="catalytic activity">
    <reaction evidence="1 9">
        <text>a 4-O-methyl-thymidine in DNA + L-cysteinyl-[protein] = a thymidine in DNA + S-methyl-L-cysteinyl-[protein]</text>
        <dbReference type="Rhea" id="RHEA:53428"/>
        <dbReference type="Rhea" id="RHEA-COMP:10131"/>
        <dbReference type="Rhea" id="RHEA-COMP:10132"/>
        <dbReference type="Rhea" id="RHEA-COMP:13555"/>
        <dbReference type="Rhea" id="RHEA-COMP:13556"/>
        <dbReference type="ChEBI" id="CHEBI:29950"/>
        <dbReference type="ChEBI" id="CHEBI:82612"/>
        <dbReference type="ChEBI" id="CHEBI:137386"/>
        <dbReference type="ChEBI" id="CHEBI:137387"/>
        <dbReference type="EC" id="2.1.1.63"/>
    </reaction>
</comment>
<keyword evidence="7 9" id="KW-0234">DNA repair</keyword>
<keyword evidence="4 9" id="KW-0489">Methyltransferase</keyword>
<evidence type="ECO:0000313" key="12">
    <source>
        <dbReference type="EMBL" id="QCD41421.1"/>
    </source>
</evidence>
<dbReference type="InterPro" id="IPR001497">
    <property type="entry name" value="MethylDNA_cys_MeTrfase_AS"/>
</dbReference>
<dbReference type="InterPro" id="IPR036631">
    <property type="entry name" value="MGMT_N_sf"/>
</dbReference>
<organism evidence="12 13">
    <name type="scientific">Duncaniella dubosii</name>
    <dbReference type="NCBI Taxonomy" id="2518971"/>
    <lineage>
        <taxon>Bacteria</taxon>
        <taxon>Pseudomonadati</taxon>
        <taxon>Bacteroidota</taxon>
        <taxon>Bacteroidia</taxon>
        <taxon>Bacteroidales</taxon>
        <taxon>Muribaculaceae</taxon>
        <taxon>Duncaniella</taxon>
    </lineage>
</organism>
<dbReference type="InterPro" id="IPR014048">
    <property type="entry name" value="MethylDNA_cys_MeTrfase_DNA-bd"/>
</dbReference>
<dbReference type="GO" id="GO:0006307">
    <property type="term" value="P:DNA alkylation repair"/>
    <property type="evidence" value="ECO:0007669"/>
    <property type="project" value="UniProtKB-UniRule"/>
</dbReference>
<evidence type="ECO:0000256" key="8">
    <source>
        <dbReference type="ARBA" id="ARBA00049348"/>
    </source>
</evidence>
<dbReference type="PANTHER" id="PTHR10815">
    <property type="entry name" value="METHYLATED-DNA--PROTEIN-CYSTEINE METHYLTRANSFERASE"/>
    <property type="match status" value="1"/>
</dbReference>
<dbReference type="EC" id="2.1.1.63" evidence="9"/>
<gene>
    <name evidence="12" type="ORF">E7747_03295</name>
</gene>
<feature type="active site" description="Nucleophile; methyl group acceptor" evidence="9">
    <location>
        <position position="139"/>
    </location>
</feature>
<dbReference type="Proteomes" id="UP000297149">
    <property type="component" value="Chromosome"/>
</dbReference>
<evidence type="ECO:0000259" key="10">
    <source>
        <dbReference type="Pfam" id="PF01035"/>
    </source>
</evidence>
<dbReference type="SUPFAM" id="SSF53155">
    <property type="entry name" value="Methylated DNA-protein cysteine methyltransferase domain"/>
    <property type="match status" value="1"/>
</dbReference>
<protein>
    <recommendedName>
        <fullName evidence="9">Methylated-DNA--protein-cysteine methyltransferase</fullName>
        <ecNumber evidence="9">2.1.1.63</ecNumber>
    </recommendedName>
    <alternativeName>
        <fullName evidence="9">6-O-methylguanine-DNA methyltransferase</fullName>
        <shortName evidence="9">MGMT</shortName>
    </alternativeName>
    <alternativeName>
        <fullName evidence="9">O-6-methylguanine-DNA-alkyltransferase</fullName>
    </alternativeName>
</protein>
<keyword evidence="13" id="KW-1185">Reference proteome</keyword>
<comment type="function">
    <text evidence="9">Involved in the cellular defense against the biological effects of O6-methylguanine (O6-MeG) and O4-methylthymine (O4-MeT) in DNA. Repairs the methylated nucleobase in DNA by stoichiometrically transferring the methyl group to a cysteine residue in the enzyme. This is a suicide reaction: the enzyme is irreversibly inactivated.</text>
</comment>
<evidence type="ECO:0000256" key="2">
    <source>
        <dbReference type="ARBA" id="ARBA00008711"/>
    </source>
</evidence>
<comment type="catalytic activity">
    <reaction evidence="8 9">
        <text>a 6-O-methyl-2'-deoxyguanosine in DNA + L-cysteinyl-[protein] = S-methyl-L-cysteinyl-[protein] + a 2'-deoxyguanosine in DNA</text>
        <dbReference type="Rhea" id="RHEA:24000"/>
        <dbReference type="Rhea" id="RHEA-COMP:10131"/>
        <dbReference type="Rhea" id="RHEA-COMP:10132"/>
        <dbReference type="Rhea" id="RHEA-COMP:11367"/>
        <dbReference type="Rhea" id="RHEA-COMP:11368"/>
        <dbReference type="ChEBI" id="CHEBI:29950"/>
        <dbReference type="ChEBI" id="CHEBI:82612"/>
        <dbReference type="ChEBI" id="CHEBI:85445"/>
        <dbReference type="ChEBI" id="CHEBI:85448"/>
        <dbReference type="EC" id="2.1.1.63"/>
    </reaction>
</comment>
<dbReference type="InterPro" id="IPR036217">
    <property type="entry name" value="MethylDNA_cys_MeTrfase_DNAb"/>
</dbReference>
<evidence type="ECO:0000256" key="1">
    <source>
        <dbReference type="ARBA" id="ARBA00001286"/>
    </source>
</evidence>
<reference evidence="13" key="1">
    <citation type="submission" date="2019-02" db="EMBL/GenBank/DDBJ databases">
        <title>Isolation and identification of novel species under the genus Muribaculum.</title>
        <authorList>
            <person name="Miyake S."/>
            <person name="Ding Y."/>
            <person name="Low A."/>
            <person name="Soh M."/>
            <person name="Seedorf H."/>
        </authorList>
    </citation>
    <scope>NUCLEOTIDE SEQUENCE [LARGE SCALE GENOMIC DNA]</scope>
    <source>
        <strain evidence="13">H5</strain>
    </source>
</reference>
<dbReference type="GO" id="GO:0005737">
    <property type="term" value="C:cytoplasm"/>
    <property type="evidence" value="ECO:0007669"/>
    <property type="project" value="UniProtKB-SubCell"/>
</dbReference>
<accession>A0A4P7W0N7</accession>
<dbReference type="PANTHER" id="PTHR10815:SF5">
    <property type="entry name" value="METHYLATED-DNA--PROTEIN-CYSTEINE METHYLTRANSFERASE"/>
    <property type="match status" value="1"/>
</dbReference>
<dbReference type="RefSeq" id="WP_136414092.1">
    <property type="nucleotide sequence ID" value="NZ_CP039396.1"/>
</dbReference>
<evidence type="ECO:0000313" key="13">
    <source>
        <dbReference type="Proteomes" id="UP000297149"/>
    </source>
</evidence>
<dbReference type="Gene3D" id="1.10.10.10">
    <property type="entry name" value="Winged helix-like DNA-binding domain superfamily/Winged helix DNA-binding domain"/>
    <property type="match status" value="1"/>
</dbReference>
<dbReference type="NCBIfam" id="TIGR00589">
    <property type="entry name" value="ogt"/>
    <property type="match status" value="1"/>
</dbReference>